<comment type="caution">
    <text evidence="12">The sequence shown here is derived from an EMBL/GenBank/DDBJ whole genome shotgun (WGS) entry which is preliminary data.</text>
</comment>
<dbReference type="InterPro" id="IPR025770">
    <property type="entry name" value="PPMT_MeTrfase"/>
</dbReference>
<evidence type="ECO:0000256" key="8">
    <source>
        <dbReference type="ARBA" id="ARBA00022989"/>
    </source>
</evidence>
<dbReference type="PROSITE" id="PS51564">
    <property type="entry name" value="SAM_ICMT"/>
    <property type="match status" value="1"/>
</dbReference>
<gene>
    <name evidence="12" type="ORF">KHLLAP_LOCUS10691</name>
</gene>
<keyword evidence="9 10" id="KW-0472">Membrane</keyword>
<proteinExistence type="inferred from homology"/>
<accession>A0AAI8VSG7</accession>
<comment type="subcellular location">
    <subcellularLocation>
        <location evidence="10">Endoplasmic reticulum membrane</location>
        <topology evidence="10">Multi-pass membrane protein</topology>
    </subcellularLocation>
    <subcellularLocation>
        <location evidence="1">Membrane</location>
        <topology evidence="1">Multi-pass membrane protein</topology>
    </subcellularLocation>
</comment>
<name>A0AAI8VSG7_9PEZI</name>
<evidence type="ECO:0000313" key="12">
    <source>
        <dbReference type="EMBL" id="CAJ2510223.1"/>
    </source>
</evidence>
<evidence type="ECO:0000256" key="7">
    <source>
        <dbReference type="ARBA" id="ARBA00022692"/>
    </source>
</evidence>
<feature type="transmembrane region" description="Helical" evidence="10">
    <location>
        <begin position="293"/>
        <end position="314"/>
    </location>
</feature>
<organism evidence="12 13">
    <name type="scientific">Anthostomella pinea</name>
    <dbReference type="NCBI Taxonomy" id="933095"/>
    <lineage>
        <taxon>Eukaryota</taxon>
        <taxon>Fungi</taxon>
        <taxon>Dikarya</taxon>
        <taxon>Ascomycota</taxon>
        <taxon>Pezizomycotina</taxon>
        <taxon>Sordariomycetes</taxon>
        <taxon>Xylariomycetidae</taxon>
        <taxon>Xylariales</taxon>
        <taxon>Xylariaceae</taxon>
        <taxon>Anthostomella</taxon>
    </lineage>
</organism>
<evidence type="ECO:0000313" key="13">
    <source>
        <dbReference type="Proteomes" id="UP001295740"/>
    </source>
</evidence>
<dbReference type="AlphaFoldDB" id="A0AAI8VSG7"/>
<evidence type="ECO:0000256" key="11">
    <source>
        <dbReference type="SAM" id="MobiDB-lite"/>
    </source>
</evidence>
<feature type="transmembrane region" description="Helical" evidence="10">
    <location>
        <begin position="224"/>
        <end position="249"/>
    </location>
</feature>
<evidence type="ECO:0000256" key="4">
    <source>
        <dbReference type="ARBA" id="ARBA00022603"/>
    </source>
</evidence>
<dbReference type="Pfam" id="PF04140">
    <property type="entry name" value="ICMT"/>
    <property type="match status" value="1"/>
</dbReference>
<keyword evidence="5" id="KW-0808">Transferase</keyword>
<evidence type="ECO:0000256" key="9">
    <source>
        <dbReference type="ARBA" id="ARBA00023136"/>
    </source>
</evidence>
<keyword evidence="7 10" id="KW-0812">Transmembrane</keyword>
<dbReference type="PANTHER" id="PTHR12714">
    <property type="entry name" value="PROTEIN-S ISOPRENYLCYSTEINE O-METHYLTRANSFERASE"/>
    <property type="match status" value="1"/>
</dbReference>
<dbReference type="InterPro" id="IPR007269">
    <property type="entry name" value="ICMT_MeTrfase"/>
</dbReference>
<dbReference type="PANTHER" id="PTHR12714:SF9">
    <property type="entry name" value="PROTEIN-S-ISOPRENYLCYSTEINE O-METHYLTRANSFERASE"/>
    <property type="match status" value="1"/>
</dbReference>
<dbReference type="Proteomes" id="UP001295740">
    <property type="component" value="Unassembled WGS sequence"/>
</dbReference>
<dbReference type="GO" id="GO:0004671">
    <property type="term" value="F:protein C-terminal S-isoprenylcysteine carboxyl O-methyltransferase activity"/>
    <property type="evidence" value="ECO:0007669"/>
    <property type="project" value="UniProtKB-EC"/>
</dbReference>
<evidence type="ECO:0000256" key="2">
    <source>
        <dbReference type="ARBA" id="ARBA00009140"/>
    </source>
</evidence>
<evidence type="ECO:0000256" key="10">
    <source>
        <dbReference type="RuleBase" id="RU362022"/>
    </source>
</evidence>
<dbReference type="EC" id="2.1.1.100" evidence="3 10"/>
<feature type="transmembrane region" description="Helical" evidence="10">
    <location>
        <begin position="385"/>
        <end position="410"/>
    </location>
</feature>
<evidence type="ECO:0000256" key="1">
    <source>
        <dbReference type="ARBA" id="ARBA00004141"/>
    </source>
</evidence>
<evidence type="ECO:0000256" key="5">
    <source>
        <dbReference type="ARBA" id="ARBA00022679"/>
    </source>
</evidence>
<dbReference type="GO" id="GO:0005789">
    <property type="term" value="C:endoplasmic reticulum membrane"/>
    <property type="evidence" value="ECO:0007669"/>
    <property type="project" value="UniProtKB-SubCell"/>
</dbReference>
<dbReference type="Gene3D" id="1.20.120.1630">
    <property type="match status" value="1"/>
</dbReference>
<keyword evidence="10" id="KW-0256">Endoplasmic reticulum</keyword>
<comment type="similarity">
    <text evidence="2 10">Belongs to the class VI-like SAM-binding methyltransferase superfamily. Isoprenylcysteine carboxyl methyltransferase family.</text>
</comment>
<keyword evidence="13" id="KW-1185">Reference proteome</keyword>
<feature type="region of interest" description="Disordered" evidence="11">
    <location>
        <begin position="453"/>
        <end position="482"/>
    </location>
</feature>
<dbReference type="EMBL" id="CAUWAG010000013">
    <property type="protein sequence ID" value="CAJ2510223.1"/>
    <property type="molecule type" value="Genomic_DNA"/>
</dbReference>
<reference evidence="12" key="1">
    <citation type="submission" date="2023-10" db="EMBL/GenBank/DDBJ databases">
        <authorList>
            <person name="Hackl T."/>
        </authorList>
    </citation>
    <scope>NUCLEOTIDE SEQUENCE</scope>
</reference>
<evidence type="ECO:0000256" key="3">
    <source>
        <dbReference type="ARBA" id="ARBA00012151"/>
    </source>
</evidence>
<keyword evidence="4 10" id="KW-0489">Methyltransferase</keyword>
<comment type="catalytic activity">
    <reaction evidence="10">
        <text>[protein]-C-terminal S-[(2E,6E)-farnesyl]-L-cysteine + S-adenosyl-L-methionine = [protein]-C-terminal S-[(2E,6E)-farnesyl]-L-cysteine methyl ester + S-adenosyl-L-homocysteine</text>
        <dbReference type="Rhea" id="RHEA:21672"/>
        <dbReference type="Rhea" id="RHEA-COMP:12125"/>
        <dbReference type="Rhea" id="RHEA-COMP:12126"/>
        <dbReference type="ChEBI" id="CHEBI:57856"/>
        <dbReference type="ChEBI" id="CHEBI:59789"/>
        <dbReference type="ChEBI" id="CHEBI:90510"/>
        <dbReference type="ChEBI" id="CHEBI:90511"/>
        <dbReference type="EC" id="2.1.1.100"/>
    </reaction>
</comment>
<evidence type="ECO:0000256" key="6">
    <source>
        <dbReference type="ARBA" id="ARBA00022691"/>
    </source>
</evidence>
<keyword evidence="6 10" id="KW-0949">S-adenosyl-L-methionine</keyword>
<protein>
    <recommendedName>
        <fullName evidence="3 10">Protein-S-isoprenylcysteine O-methyltransferase</fullName>
        <ecNumber evidence="3 10">2.1.1.100</ecNumber>
    </recommendedName>
</protein>
<sequence>MESYKQRSDSLRHLDDIGSFYGNKIPTVEAFAEIMETSAFVAWARSAPRDSSLIEPLDAFARRKQLVPTTTNVAPGAREQNVNWPLRRRSRFGREFLVRPEALDGSLNELLLGYKARARTAGKQNLVLVVYEYAAEWTIVAFTLRRALDSAIKEHREYEAPSWATRSNNTFHRRSLAQLASITTRASDESADELLPLLSPVAQSAQMTPDRPYTPGQPKSLEGIAVRSFCLGITLALSVVTMITILVFTSSPLWRVPFFFGALSTFHFLEFWTTAKYNTPIANVDSFLLTANWPAYAIAHVSASVECLLSNLLFPNRSWAPFYLGHILLLIGFLMVFVGQVARSAAMVQAGQSFNHTVQSRKKDNHELVTTGLYSFVRHPSYFGFFYWGIGTQLILGNPICFVAYTAVLWKFFSNRTKHEEHYLIEFFDEDYIQYKKRVGTGMPFIWGSAKTQTTGRPTIKDKTPSDASLIKNGDLKSVKRT</sequence>
<keyword evidence="8 10" id="KW-1133">Transmembrane helix</keyword>
<feature type="transmembrane region" description="Helical" evidence="10">
    <location>
        <begin position="321"/>
        <end position="342"/>
    </location>
</feature>
<dbReference type="GO" id="GO:0032259">
    <property type="term" value="P:methylation"/>
    <property type="evidence" value="ECO:0007669"/>
    <property type="project" value="UniProtKB-KW"/>
</dbReference>